<dbReference type="EMBL" id="CP138894">
    <property type="protein sequence ID" value="WPK23023.1"/>
    <property type="molecule type" value="Genomic_DNA"/>
</dbReference>
<organism evidence="4 5">
    <name type="scientific">Australozyma saopauloensis</name>
    <dbReference type="NCBI Taxonomy" id="291208"/>
    <lineage>
        <taxon>Eukaryota</taxon>
        <taxon>Fungi</taxon>
        <taxon>Dikarya</taxon>
        <taxon>Ascomycota</taxon>
        <taxon>Saccharomycotina</taxon>
        <taxon>Pichiomycetes</taxon>
        <taxon>Metschnikowiaceae</taxon>
        <taxon>Australozyma</taxon>
    </lineage>
</organism>
<feature type="transmembrane region" description="Helical" evidence="1">
    <location>
        <begin position="635"/>
        <end position="654"/>
    </location>
</feature>
<evidence type="ECO:0000313" key="4">
    <source>
        <dbReference type="EMBL" id="WPK23023.1"/>
    </source>
</evidence>
<dbReference type="InterPro" id="IPR010308">
    <property type="entry name" value="TRP_C"/>
</dbReference>
<feature type="transmembrane region" description="Helical" evidence="1">
    <location>
        <begin position="697"/>
        <end position="725"/>
    </location>
</feature>
<gene>
    <name evidence="4" type="ORF">PUMCH_000246</name>
</gene>
<dbReference type="RefSeq" id="XP_062875410.1">
    <property type="nucleotide sequence ID" value="XM_063019340.1"/>
</dbReference>
<feature type="transmembrane region" description="Helical" evidence="1">
    <location>
        <begin position="402"/>
        <end position="426"/>
    </location>
</feature>
<dbReference type="KEGG" id="asau:88171315"/>
<feature type="transmembrane region" description="Helical" evidence="1">
    <location>
        <begin position="478"/>
        <end position="499"/>
    </location>
</feature>
<accession>A0AAX4H3F6</accession>
<dbReference type="Pfam" id="PF06011">
    <property type="entry name" value="TRP"/>
    <property type="match status" value="1"/>
</dbReference>
<dbReference type="InterPro" id="IPR040241">
    <property type="entry name" value="TRP_Flc/Pkd2-like"/>
</dbReference>
<keyword evidence="2" id="KW-0732">Signal</keyword>
<feature type="signal peptide" evidence="2">
    <location>
        <begin position="1"/>
        <end position="16"/>
    </location>
</feature>
<keyword evidence="5" id="KW-1185">Reference proteome</keyword>
<feature type="chain" id="PRO_5043522708" description="TRP C-terminal domain-containing protein" evidence="2">
    <location>
        <begin position="17"/>
        <end position="922"/>
    </location>
</feature>
<keyword evidence="1" id="KW-1133">Transmembrane helix</keyword>
<evidence type="ECO:0000256" key="2">
    <source>
        <dbReference type="SAM" id="SignalP"/>
    </source>
</evidence>
<dbReference type="GO" id="GO:0016020">
    <property type="term" value="C:membrane"/>
    <property type="evidence" value="ECO:0007669"/>
    <property type="project" value="TreeGrafter"/>
</dbReference>
<sequence>MRTFILLLCFLPISLAAFVESFPLNVYNSSAVVFKPFVIYVALDTKRQLLKFFINSKVFSHLLNDSSEAIVTDVDPETNRYTTLHVDIDFVGKKFVLQNLRLCEIIAVKNTSMYETTARYHPLIRNETLSNQTNLLPTALPYYYPNGTRISSLRKRRLAQSLPQVNALTSPNATTCYSCGSEVDTFLATSNSSINNYFSNSTGSLVQCPLRQNDSLILYYQADVSDYARRIGSYTATFTIVSNGVEPKIIGGARCYVTPMIQPKSFQLLIFFFVLALLLVANGLNFFIMAFSPDQESSNPFLIEASTICNRKLLEQLEASTDRIISYLQFALFMGGLNVQYPGFFQPLIGQIRWCSLLGVNILNKSYSIPSPQSDNAYITLNFSGLKSLSLYSSNGFIHYSWQNFMVCLIIWIAITLFIYQFFIAVKLTHLNLKLKVKTSKLLKLRKKGPNMDNKEVGKEIQSDYSVRRNAWALIGHCLRVFLSTFGFVFLLLTIFMLYSAGTFSSLGFTEEQVILRLNAFDPTFPYDSLIPNQPPNKSMYIISAKNIAGGVITILLWCACAFFFANHYLLPIRNWHIRPHANVSRLYTSVKTIITWAYLYSTYKPSRVHFVLVDLLGVVFALIVIGALQSYGTVQVVFMIVIEFTQLVLLLTLKPHFLNITWHSLSWIMRSARVIIAVLNIPYIRQLGISEASRTYVAYAQLIIHVIVVAIYVAHLIYCSSLVLKTLLKKRRSTHLYATRNSLAPESLDNLLLNVELQPMKPVSASNGKDRHLDLTSSLIGNADDEEVDYYRSNTGNMFLNLNETISQVEILDPKHTSAENIFADQPPKTKHDYTTREADRIYQIGLSNPNIDPEIRKMWEARERTQSSDEEAQNYSQANAFGLSTFFHRKKIPKESGFQVSRPRPLVIKPDMSVNLDEAK</sequence>
<dbReference type="Proteomes" id="UP001338582">
    <property type="component" value="Chromosome 1"/>
</dbReference>
<dbReference type="AlphaFoldDB" id="A0AAX4H3F6"/>
<keyword evidence="1" id="KW-0472">Membrane</keyword>
<evidence type="ECO:0000259" key="3">
    <source>
        <dbReference type="Pfam" id="PF06011"/>
    </source>
</evidence>
<proteinExistence type="predicted"/>
<feature type="transmembrane region" description="Helical" evidence="1">
    <location>
        <begin position="268"/>
        <end position="291"/>
    </location>
</feature>
<feature type="transmembrane region" description="Helical" evidence="1">
    <location>
        <begin position="548"/>
        <end position="571"/>
    </location>
</feature>
<dbReference type="GO" id="GO:0055085">
    <property type="term" value="P:transmembrane transport"/>
    <property type="evidence" value="ECO:0007669"/>
    <property type="project" value="TreeGrafter"/>
</dbReference>
<dbReference type="PANTHER" id="PTHR31145:SF6">
    <property type="entry name" value="INTEGRAL MEMBRANE PROTEIN (AFU_ORTHOLOGUE AFUA_7G01610)"/>
    <property type="match status" value="1"/>
</dbReference>
<dbReference type="GeneID" id="88171315"/>
<evidence type="ECO:0000256" key="1">
    <source>
        <dbReference type="SAM" id="Phobius"/>
    </source>
</evidence>
<feature type="domain" description="TRP C-terminal" evidence="3">
    <location>
        <begin position="403"/>
        <end position="735"/>
    </location>
</feature>
<feature type="transmembrane region" description="Helical" evidence="1">
    <location>
        <begin position="609"/>
        <end position="629"/>
    </location>
</feature>
<reference evidence="4 5" key="1">
    <citation type="submission" date="2023-10" db="EMBL/GenBank/DDBJ databases">
        <title>Draft Genome Sequence of Candida saopaulonensis from a very Premature Infant with Sepsis.</title>
        <authorList>
            <person name="Ning Y."/>
            <person name="Dai R."/>
            <person name="Xiao M."/>
            <person name="Xu Y."/>
            <person name="Yan Q."/>
            <person name="Zhang L."/>
        </authorList>
    </citation>
    <scope>NUCLEOTIDE SEQUENCE [LARGE SCALE GENOMIC DNA]</scope>
    <source>
        <strain evidence="4 5">19XY460</strain>
    </source>
</reference>
<evidence type="ECO:0000313" key="5">
    <source>
        <dbReference type="Proteomes" id="UP001338582"/>
    </source>
</evidence>
<protein>
    <recommendedName>
        <fullName evidence="3">TRP C-terminal domain-containing protein</fullName>
    </recommendedName>
</protein>
<keyword evidence="1" id="KW-0812">Transmembrane</keyword>
<dbReference type="PANTHER" id="PTHR31145">
    <property type="entry name" value="INTEGRAL MEMBRANE PROTEIN (AFU_ORTHOLOGUE AFUA_7G01610)"/>
    <property type="match status" value="1"/>
</dbReference>
<name>A0AAX4H3F6_9ASCO</name>